<dbReference type="EMBL" id="JAHESC010000034">
    <property type="protein sequence ID" value="MBT1689032.1"/>
    <property type="molecule type" value="Genomic_DNA"/>
</dbReference>
<dbReference type="InterPro" id="IPR029056">
    <property type="entry name" value="Ribokinase-like"/>
</dbReference>
<protein>
    <submittedName>
        <fullName evidence="5">Carbohydrate kinase family protein</fullName>
    </submittedName>
</protein>
<dbReference type="InterPro" id="IPR050306">
    <property type="entry name" value="PfkB_Carbo_kinase"/>
</dbReference>
<evidence type="ECO:0000259" key="4">
    <source>
        <dbReference type="Pfam" id="PF00294"/>
    </source>
</evidence>
<dbReference type="AlphaFoldDB" id="A0AAP2GF21"/>
<dbReference type="InterPro" id="IPR011611">
    <property type="entry name" value="PfkB_dom"/>
</dbReference>
<dbReference type="SUPFAM" id="SSF53613">
    <property type="entry name" value="Ribokinase-like"/>
    <property type="match status" value="1"/>
</dbReference>
<dbReference type="RefSeq" id="WP_254092256.1">
    <property type="nucleotide sequence ID" value="NZ_JAHESC010000034.1"/>
</dbReference>
<reference evidence="5 6" key="1">
    <citation type="submission" date="2021-05" db="EMBL/GenBank/DDBJ databases">
        <title>A Polyphasic approach of four new species of the genus Ohtaekwangia: Ohtaekwangia histidinii sp. nov., Ohtaekwangia cretensis sp. nov., Ohtaekwangia indiensis sp. nov., Ohtaekwangia reichenbachii sp. nov. from diverse environment.</title>
        <authorList>
            <person name="Octaviana S."/>
        </authorList>
    </citation>
    <scope>NUCLEOTIDE SEQUENCE [LARGE SCALE GENOMIC DNA]</scope>
    <source>
        <strain evidence="5 6">PWU37</strain>
    </source>
</reference>
<keyword evidence="3 5" id="KW-0418">Kinase</keyword>
<evidence type="ECO:0000256" key="1">
    <source>
        <dbReference type="ARBA" id="ARBA00010688"/>
    </source>
</evidence>
<evidence type="ECO:0000256" key="2">
    <source>
        <dbReference type="ARBA" id="ARBA00022679"/>
    </source>
</evidence>
<feature type="domain" description="Carbohydrate kinase PfkB" evidence="4">
    <location>
        <begin position="172"/>
        <end position="303"/>
    </location>
</feature>
<evidence type="ECO:0000313" key="6">
    <source>
        <dbReference type="Proteomes" id="UP001319180"/>
    </source>
</evidence>
<dbReference type="Gene3D" id="3.40.1190.20">
    <property type="match status" value="1"/>
</dbReference>
<gene>
    <name evidence="5" type="ORF">KK078_20875</name>
</gene>
<comment type="similarity">
    <text evidence="1">Belongs to the carbohydrate kinase PfkB family.</text>
</comment>
<keyword evidence="2" id="KW-0808">Transferase</keyword>
<dbReference type="PANTHER" id="PTHR43085:SF57">
    <property type="entry name" value="CARBOHYDRATE KINASE PFKB DOMAIN-CONTAINING PROTEIN"/>
    <property type="match status" value="1"/>
</dbReference>
<comment type="caution">
    <text evidence="5">The sequence shown here is derived from an EMBL/GenBank/DDBJ whole genome shotgun (WGS) entry which is preliminary data.</text>
</comment>
<proteinExistence type="inferred from homology"/>
<dbReference type="PANTHER" id="PTHR43085">
    <property type="entry name" value="HEXOKINASE FAMILY MEMBER"/>
    <property type="match status" value="1"/>
</dbReference>
<name>A0AAP2GF21_9BACT</name>
<evidence type="ECO:0000256" key="3">
    <source>
        <dbReference type="ARBA" id="ARBA00022777"/>
    </source>
</evidence>
<organism evidence="5 6">
    <name type="scientific">Dawidia soli</name>
    <dbReference type="NCBI Taxonomy" id="2782352"/>
    <lineage>
        <taxon>Bacteria</taxon>
        <taxon>Pseudomonadati</taxon>
        <taxon>Bacteroidota</taxon>
        <taxon>Cytophagia</taxon>
        <taxon>Cytophagales</taxon>
        <taxon>Chryseotaleaceae</taxon>
        <taxon>Dawidia</taxon>
    </lineage>
</organism>
<keyword evidence="6" id="KW-1185">Reference proteome</keyword>
<dbReference type="GO" id="GO:0016301">
    <property type="term" value="F:kinase activity"/>
    <property type="evidence" value="ECO:0007669"/>
    <property type="project" value="UniProtKB-KW"/>
</dbReference>
<sequence length="328" mass="36893">MKKIAILGPIPRDHIVTHQGHLIQKWGCVTHPVIALSIMAGDQIEIVPVSHLRQVDLDNVREVFAGYKGINLKHLGTRNDQGDIISLRFLDMNNRLERQTGFMDPIVPDDVKKLVDCDVFVFIPISDYEISLETLKFLKKKSKGIVIFDAHGPTTACLINGERQRKFWIDRDQWLPYIDVLKMNLEEAHASCFKKEYETQDFSCPPEEEVDRPALRDFAQHCLNQGVKCVYITVDSRGCLVYYKVRGQLREEMVQAVPVANVVDTTGCGDSFAGGVGFGLLQNPRDYIGAAQYGNALGALRTQGKTFTVFKSLEETEALIRNTYASST</sequence>
<evidence type="ECO:0000313" key="5">
    <source>
        <dbReference type="EMBL" id="MBT1689032.1"/>
    </source>
</evidence>
<accession>A0AAP2GF21</accession>
<dbReference type="Pfam" id="PF00294">
    <property type="entry name" value="PfkB"/>
    <property type="match status" value="1"/>
</dbReference>
<dbReference type="Proteomes" id="UP001319180">
    <property type="component" value="Unassembled WGS sequence"/>
</dbReference>